<keyword evidence="2" id="KW-1185">Reference proteome</keyword>
<evidence type="ECO:0000313" key="1">
    <source>
        <dbReference type="EMBL" id="EDM99985.1"/>
    </source>
</evidence>
<name>A6NVL6_9FIRM</name>
<comment type="caution">
    <text evidence="1">The sequence shown here is derived from an EMBL/GenBank/DDBJ whole genome shotgun (WGS) entry which is preliminary data.</text>
</comment>
<evidence type="ECO:0000313" key="2">
    <source>
        <dbReference type="Proteomes" id="UP000003639"/>
    </source>
</evidence>
<dbReference type="EMBL" id="AAXG02000013">
    <property type="protein sequence ID" value="EDM99985.1"/>
    <property type="molecule type" value="Genomic_DNA"/>
</dbReference>
<dbReference type="AlphaFoldDB" id="A6NVL6"/>
<accession>A6NVL6</accession>
<protein>
    <submittedName>
        <fullName evidence="1">Uncharacterized protein</fullName>
    </submittedName>
</protein>
<proteinExistence type="predicted"/>
<reference evidence="1 2" key="2">
    <citation type="submission" date="2007-06" db="EMBL/GenBank/DDBJ databases">
        <title>Draft genome sequence of Pseudoflavonifractor capillosus ATCC 29799.</title>
        <authorList>
            <person name="Sudarsanam P."/>
            <person name="Ley R."/>
            <person name="Guruge J."/>
            <person name="Turnbaugh P.J."/>
            <person name="Mahowald M."/>
            <person name="Liep D."/>
            <person name="Gordon J."/>
        </authorList>
    </citation>
    <scope>NUCLEOTIDE SEQUENCE [LARGE SCALE GENOMIC DNA]</scope>
    <source>
        <strain evidence="1 2">ATCC 29799</strain>
    </source>
</reference>
<dbReference type="STRING" id="411467.BACCAP_02259"/>
<sequence>MYPDGEMFDGKEEHVWMDQAGFEVFHVGDSVLFCAEVYRYIKTGNGKQIDYGLRNPTDIQEIEAYALPSDDELMMQAVRQIVCETCFLSEQCNHTFCLMDPKKRRALEREMLSAIKAGTDKEAQE</sequence>
<dbReference type="eggNOG" id="ENOG5032V45">
    <property type="taxonomic scope" value="Bacteria"/>
</dbReference>
<reference evidence="1 2" key="1">
    <citation type="submission" date="2007-04" db="EMBL/GenBank/DDBJ databases">
        <authorList>
            <person name="Fulton L."/>
            <person name="Clifton S."/>
            <person name="Fulton B."/>
            <person name="Xu J."/>
            <person name="Minx P."/>
            <person name="Pepin K.H."/>
            <person name="Johnson M."/>
            <person name="Thiruvilangam P."/>
            <person name="Bhonagiri V."/>
            <person name="Nash W.E."/>
            <person name="Mardis E.R."/>
            <person name="Wilson R.K."/>
        </authorList>
    </citation>
    <scope>NUCLEOTIDE SEQUENCE [LARGE SCALE GENOMIC DNA]</scope>
    <source>
        <strain evidence="1 2">ATCC 29799</strain>
    </source>
</reference>
<gene>
    <name evidence="1" type="ORF">BACCAP_02259</name>
</gene>
<dbReference type="Proteomes" id="UP000003639">
    <property type="component" value="Unassembled WGS sequence"/>
</dbReference>
<organism evidence="1 2">
    <name type="scientific">Pseudoflavonifractor capillosus ATCC 29799</name>
    <dbReference type="NCBI Taxonomy" id="411467"/>
    <lineage>
        <taxon>Bacteria</taxon>
        <taxon>Bacillati</taxon>
        <taxon>Bacillota</taxon>
        <taxon>Clostridia</taxon>
        <taxon>Eubacteriales</taxon>
        <taxon>Oscillospiraceae</taxon>
        <taxon>Pseudoflavonifractor</taxon>
    </lineage>
</organism>